<dbReference type="InterPro" id="IPR001251">
    <property type="entry name" value="CRAL-TRIO_dom"/>
</dbReference>
<reference evidence="2 3" key="1">
    <citation type="journal article" date="2016" name="Genome Biol. Evol.">
        <title>Gene Family Evolution Reflects Adaptation to Soil Environmental Stressors in the Genome of the Collembolan Orchesella cincta.</title>
        <authorList>
            <person name="Faddeeva-Vakhrusheva A."/>
            <person name="Derks M.F."/>
            <person name="Anvar S.Y."/>
            <person name="Agamennone V."/>
            <person name="Suring W."/>
            <person name="Smit S."/>
            <person name="van Straalen N.M."/>
            <person name="Roelofs D."/>
        </authorList>
    </citation>
    <scope>NUCLEOTIDE SEQUENCE [LARGE SCALE GENOMIC DNA]</scope>
    <source>
        <tissue evidence="2">Mixed pool</tissue>
    </source>
</reference>
<dbReference type="CDD" id="cd00170">
    <property type="entry name" value="SEC14"/>
    <property type="match status" value="1"/>
</dbReference>
<evidence type="ECO:0000259" key="1">
    <source>
        <dbReference type="PROSITE" id="PS50191"/>
    </source>
</evidence>
<dbReference type="GO" id="GO:1902936">
    <property type="term" value="F:phosphatidylinositol bisphosphate binding"/>
    <property type="evidence" value="ECO:0007669"/>
    <property type="project" value="TreeGrafter"/>
</dbReference>
<evidence type="ECO:0000313" key="2">
    <source>
        <dbReference type="EMBL" id="ODM93647.1"/>
    </source>
</evidence>
<accession>A0A1D2MKV6</accession>
<dbReference type="SMART" id="SM00516">
    <property type="entry name" value="SEC14"/>
    <property type="match status" value="1"/>
</dbReference>
<dbReference type="InterPro" id="IPR036273">
    <property type="entry name" value="CRAL/TRIO_N_dom_sf"/>
</dbReference>
<dbReference type="PANTHER" id="PTHR10174:SF130">
    <property type="entry name" value="ALPHA-TOCOPHEROL TRANSFER PROTEIN-LIKE"/>
    <property type="match status" value="1"/>
</dbReference>
<protein>
    <submittedName>
        <fullName evidence="2">Clavesin-1</fullName>
    </submittedName>
</protein>
<comment type="caution">
    <text evidence="2">The sequence shown here is derived from an EMBL/GenBank/DDBJ whole genome shotgun (WGS) entry which is preliminary data.</text>
</comment>
<dbReference type="OrthoDB" id="7837562at2759"/>
<dbReference type="Gene3D" id="1.10.8.20">
    <property type="entry name" value="N-terminal domain of phosphatidylinositol transfer protein sec14p"/>
    <property type="match status" value="1"/>
</dbReference>
<feature type="domain" description="CRAL-TRIO" evidence="1">
    <location>
        <begin position="157"/>
        <end position="318"/>
    </location>
</feature>
<dbReference type="EMBL" id="LJIJ01000939">
    <property type="protein sequence ID" value="ODM93647.1"/>
    <property type="molecule type" value="Genomic_DNA"/>
</dbReference>
<feature type="non-terminal residue" evidence="2">
    <location>
        <position position="1"/>
    </location>
</feature>
<dbReference type="GO" id="GO:0016020">
    <property type="term" value="C:membrane"/>
    <property type="evidence" value="ECO:0007669"/>
    <property type="project" value="TreeGrafter"/>
</dbReference>
<dbReference type="STRING" id="48709.A0A1D2MKV6"/>
<organism evidence="2 3">
    <name type="scientific">Orchesella cincta</name>
    <name type="common">Springtail</name>
    <name type="synonym">Podura cincta</name>
    <dbReference type="NCBI Taxonomy" id="48709"/>
    <lineage>
        <taxon>Eukaryota</taxon>
        <taxon>Metazoa</taxon>
        <taxon>Ecdysozoa</taxon>
        <taxon>Arthropoda</taxon>
        <taxon>Hexapoda</taxon>
        <taxon>Collembola</taxon>
        <taxon>Entomobryomorpha</taxon>
        <taxon>Entomobryoidea</taxon>
        <taxon>Orchesellidae</taxon>
        <taxon>Orchesellinae</taxon>
        <taxon>Orchesella</taxon>
    </lineage>
</organism>
<dbReference type="PROSITE" id="PS50191">
    <property type="entry name" value="CRAL_TRIO"/>
    <property type="match status" value="1"/>
</dbReference>
<dbReference type="Gene3D" id="1.20.5.1200">
    <property type="entry name" value="Alpha-tocopherol transfer"/>
    <property type="match status" value="1"/>
</dbReference>
<gene>
    <name evidence="2" type="ORF">Ocin01_13037</name>
</gene>
<dbReference type="PRINTS" id="PR00180">
    <property type="entry name" value="CRETINALDHBP"/>
</dbReference>
<keyword evidence="3" id="KW-1185">Reference proteome</keyword>
<proteinExistence type="predicted"/>
<dbReference type="AlphaFoldDB" id="A0A1D2MKV6"/>
<dbReference type="SUPFAM" id="SSF46938">
    <property type="entry name" value="CRAL/TRIO N-terminal domain"/>
    <property type="match status" value="1"/>
</dbReference>
<sequence>ESEKPEIICIPSSALCRRAQPPASSYATLLTVLIVIIKMGVLTEQQIATGDKCMIANEQSLQLSGECYTTRIFCPPLPPTNEEVECLKELRRLIKEDDEIRDSPVEQTDEFLIAFVRGKRCNTQKAFKALQNYVYVRKVRFNKFFKALSPRNFQYMYDREVYERFSGVLKHTDHEGRVVGVMIASKFNPRVQKGEDVLQSTILAGEQLLHYDIGPRNGLVLVVDAAGFGFRHAREVTMSRIYMFLQTFLTAYPVKYKGFHILNNAYLFDTILTVVKQLIPKKLRDRIHLHGSNLASLHEHISPEILPEHFGGHLKGEDAYDLDYEQTVFDNTDYYEKLASKW</sequence>
<dbReference type="InterPro" id="IPR036865">
    <property type="entry name" value="CRAL-TRIO_dom_sf"/>
</dbReference>
<dbReference type="Proteomes" id="UP000094527">
    <property type="component" value="Unassembled WGS sequence"/>
</dbReference>
<dbReference type="Gene3D" id="3.40.525.10">
    <property type="entry name" value="CRAL-TRIO lipid binding domain"/>
    <property type="match status" value="1"/>
</dbReference>
<dbReference type="PANTHER" id="PTHR10174">
    <property type="entry name" value="ALPHA-TOCOPHEROL TRANSFER PROTEIN-RELATED"/>
    <property type="match status" value="1"/>
</dbReference>
<name>A0A1D2MKV6_ORCCI</name>
<dbReference type="OMA" id="YVTNNPT"/>
<evidence type="ECO:0000313" key="3">
    <source>
        <dbReference type="Proteomes" id="UP000094527"/>
    </source>
</evidence>
<dbReference type="Pfam" id="PF00650">
    <property type="entry name" value="CRAL_TRIO"/>
    <property type="match status" value="1"/>
</dbReference>
<dbReference type="SUPFAM" id="SSF52087">
    <property type="entry name" value="CRAL/TRIO domain"/>
    <property type="match status" value="1"/>
</dbReference>